<dbReference type="NCBIfam" id="NF004349">
    <property type="entry name" value="PRK05729.1"/>
    <property type="match status" value="1"/>
</dbReference>
<evidence type="ECO:0000256" key="11">
    <source>
        <dbReference type="ARBA" id="ARBA00060830"/>
    </source>
</evidence>
<evidence type="ECO:0000256" key="8">
    <source>
        <dbReference type="ARBA" id="ARBA00023054"/>
    </source>
</evidence>
<evidence type="ECO:0000256" key="6">
    <source>
        <dbReference type="ARBA" id="ARBA00022840"/>
    </source>
</evidence>
<evidence type="ECO:0000259" key="14">
    <source>
        <dbReference type="Pfam" id="PF08264"/>
    </source>
</evidence>
<dbReference type="GO" id="GO:0005829">
    <property type="term" value="C:cytosol"/>
    <property type="evidence" value="ECO:0007669"/>
    <property type="project" value="TreeGrafter"/>
</dbReference>
<dbReference type="FunFam" id="1.10.287.380:FF:000001">
    <property type="entry name" value="Valine--tRNA ligase"/>
    <property type="match status" value="1"/>
</dbReference>
<dbReference type="PRINTS" id="PR00986">
    <property type="entry name" value="TRNASYNTHVAL"/>
</dbReference>
<dbReference type="SUPFAM" id="SSF47323">
    <property type="entry name" value="Anticodon-binding domain of a subclass of class I aminoacyl-tRNA synthetases"/>
    <property type="match status" value="1"/>
</dbReference>
<dbReference type="InterPro" id="IPR037118">
    <property type="entry name" value="Val-tRNA_synth_C_sf"/>
</dbReference>
<dbReference type="Pfam" id="PF00133">
    <property type="entry name" value="tRNA-synt_1"/>
    <property type="match status" value="1"/>
</dbReference>
<feature type="coiled-coil region" evidence="12">
    <location>
        <begin position="811"/>
        <end position="841"/>
    </location>
</feature>
<reference evidence="16 17" key="1">
    <citation type="submission" date="2016-11" db="EMBL/GenBank/DDBJ databases">
        <authorList>
            <person name="Jaros S."/>
            <person name="Januszkiewicz K."/>
            <person name="Wedrychowicz H."/>
        </authorList>
    </citation>
    <scope>NUCLEOTIDE SEQUENCE [LARGE SCALE GENOMIC DNA]</scope>
    <source>
        <strain evidence="16 17">DSM 14828</strain>
    </source>
</reference>
<keyword evidence="3 12" id="KW-0963">Cytoplasm</keyword>
<dbReference type="STRING" id="1120975.SAMN02746064_01547"/>
<dbReference type="CDD" id="cd07962">
    <property type="entry name" value="Anticodon_Ia_Val"/>
    <property type="match status" value="1"/>
</dbReference>
<comment type="subunit">
    <text evidence="2 12">Monomer.</text>
</comment>
<evidence type="ECO:0000256" key="7">
    <source>
        <dbReference type="ARBA" id="ARBA00022917"/>
    </source>
</evidence>
<comment type="domain">
    <text evidence="12">ValRS has two distinct active sites: one for aminoacylation and one for editing. The misactivated threonine is translocated from the active site to the editing site.</text>
</comment>
<feature type="short sequence motif" description="'HIGH' region" evidence="12">
    <location>
        <begin position="47"/>
        <end position="57"/>
    </location>
</feature>
<evidence type="ECO:0000313" key="16">
    <source>
        <dbReference type="EMBL" id="SHE94891.1"/>
    </source>
</evidence>
<dbReference type="Gene3D" id="1.10.730.10">
    <property type="entry name" value="Isoleucyl-tRNA Synthetase, Domain 1"/>
    <property type="match status" value="1"/>
</dbReference>
<dbReference type="Gene3D" id="3.90.740.10">
    <property type="entry name" value="Valyl/Leucyl/Isoleucyl-tRNA synthetase, editing domain"/>
    <property type="match status" value="1"/>
</dbReference>
<organism evidence="16 17">
    <name type="scientific">Alkalibacter saccharofermentans DSM 14828</name>
    <dbReference type="NCBI Taxonomy" id="1120975"/>
    <lineage>
        <taxon>Bacteria</taxon>
        <taxon>Bacillati</taxon>
        <taxon>Bacillota</taxon>
        <taxon>Clostridia</taxon>
        <taxon>Eubacteriales</taxon>
        <taxon>Eubacteriaceae</taxon>
        <taxon>Alkalibacter</taxon>
    </lineage>
</organism>
<gene>
    <name evidence="12" type="primary">valS</name>
    <name evidence="16" type="ORF">SAMN02746064_01547</name>
</gene>
<dbReference type="HAMAP" id="MF_02004">
    <property type="entry name" value="Val_tRNA_synth_type1"/>
    <property type="match status" value="1"/>
</dbReference>
<comment type="catalytic activity">
    <reaction evidence="10 12">
        <text>tRNA(Val) + L-valine + ATP = L-valyl-tRNA(Val) + AMP + diphosphate</text>
        <dbReference type="Rhea" id="RHEA:10704"/>
        <dbReference type="Rhea" id="RHEA-COMP:9672"/>
        <dbReference type="Rhea" id="RHEA-COMP:9708"/>
        <dbReference type="ChEBI" id="CHEBI:30616"/>
        <dbReference type="ChEBI" id="CHEBI:33019"/>
        <dbReference type="ChEBI" id="CHEBI:57762"/>
        <dbReference type="ChEBI" id="CHEBI:78442"/>
        <dbReference type="ChEBI" id="CHEBI:78537"/>
        <dbReference type="ChEBI" id="CHEBI:456215"/>
        <dbReference type="EC" id="6.1.1.9"/>
    </reaction>
</comment>
<protein>
    <recommendedName>
        <fullName evidence="12">Valine--tRNA ligase</fullName>
        <ecNumber evidence="12">6.1.1.9</ecNumber>
    </recommendedName>
    <alternativeName>
        <fullName evidence="12">Valyl-tRNA synthetase</fullName>
        <shortName evidence="12">ValRS</shortName>
    </alternativeName>
</protein>
<dbReference type="FunFam" id="3.40.50.620:FF:000032">
    <property type="entry name" value="Valine--tRNA ligase"/>
    <property type="match status" value="1"/>
</dbReference>
<dbReference type="CDD" id="cd00817">
    <property type="entry name" value="ValRS_core"/>
    <property type="match status" value="1"/>
</dbReference>
<proteinExistence type="inferred from homology"/>
<dbReference type="NCBIfam" id="TIGR00422">
    <property type="entry name" value="valS"/>
    <property type="match status" value="1"/>
</dbReference>
<evidence type="ECO:0000256" key="5">
    <source>
        <dbReference type="ARBA" id="ARBA00022741"/>
    </source>
</evidence>
<comment type="similarity">
    <text evidence="11 12">Belongs to the class-I aminoacyl-tRNA synthetase family. ValS type 1 subfamily.</text>
</comment>
<dbReference type="InterPro" id="IPR001412">
    <property type="entry name" value="aa-tRNA-synth_I_CS"/>
</dbReference>
<dbReference type="FunFam" id="3.40.50.620:FF:000098">
    <property type="entry name" value="Valine--tRNA ligase"/>
    <property type="match status" value="1"/>
</dbReference>
<dbReference type="InterPro" id="IPR009080">
    <property type="entry name" value="tRNAsynth_Ia_anticodon-bd"/>
</dbReference>
<evidence type="ECO:0000256" key="1">
    <source>
        <dbReference type="ARBA" id="ARBA00004496"/>
    </source>
</evidence>
<evidence type="ECO:0000256" key="10">
    <source>
        <dbReference type="ARBA" id="ARBA00047552"/>
    </source>
</evidence>
<dbReference type="Pfam" id="PF08264">
    <property type="entry name" value="Anticodon_1"/>
    <property type="match status" value="1"/>
</dbReference>
<keyword evidence="4 12" id="KW-0436">Ligase</keyword>
<dbReference type="FunFam" id="3.90.740.10:FF:000005">
    <property type="entry name" value="Valine--tRNA ligase, mitochondrial"/>
    <property type="match status" value="1"/>
</dbReference>
<dbReference type="SUPFAM" id="SSF52374">
    <property type="entry name" value="Nucleotidylyl transferase"/>
    <property type="match status" value="1"/>
</dbReference>
<dbReference type="FunFam" id="1.10.730.10:FF:000014">
    <property type="entry name" value="Valine--tRNA ligase"/>
    <property type="match status" value="1"/>
</dbReference>
<evidence type="ECO:0000259" key="13">
    <source>
        <dbReference type="Pfam" id="PF00133"/>
    </source>
</evidence>
<comment type="domain">
    <text evidence="12">The C-terminal coiled-coil domain is crucial for aminoacylation activity.</text>
</comment>
<dbReference type="InterPro" id="IPR009008">
    <property type="entry name" value="Val/Leu/Ile-tRNA-synth_edit"/>
</dbReference>
<dbReference type="GO" id="GO:0005524">
    <property type="term" value="F:ATP binding"/>
    <property type="evidence" value="ECO:0007669"/>
    <property type="project" value="UniProtKB-UniRule"/>
</dbReference>
<feature type="binding site" evidence="12">
    <location>
        <position position="530"/>
    </location>
    <ligand>
        <name>ATP</name>
        <dbReference type="ChEBI" id="CHEBI:30616"/>
    </ligand>
</feature>
<accession>A0A1M4XN84</accession>
<keyword evidence="7 12" id="KW-0648">Protein biosynthesis</keyword>
<dbReference type="InterPro" id="IPR010978">
    <property type="entry name" value="tRNA-bd_arm"/>
</dbReference>
<dbReference type="RefSeq" id="WP_073270778.1">
    <property type="nucleotide sequence ID" value="NZ_FQTU01000010.1"/>
</dbReference>
<feature type="domain" description="Methionyl/Valyl/Leucyl/Isoleucyl-tRNA synthetase anticodon-binding" evidence="14">
    <location>
        <begin position="611"/>
        <end position="756"/>
    </location>
</feature>
<dbReference type="OrthoDB" id="9810365at2"/>
<comment type="function">
    <text evidence="12">Catalyzes the attachment of valine to tRNA(Val). As ValRS can inadvertently accommodate and process structurally similar amino acids such as threonine, to avoid such errors, it has a 'posttransfer' editing activity that hydrolyzes mischarged Thr-tRNA(Val) in a tRNA-dependent manner.</text>
</comment>
<dbReference type="EMBL" id="FQTU01000010">
    <property type="protein sequence ID" value="SHE94891.1"/>
    <property type="molecule type" value="Genomic_DNA"/>
</dbReference>
<evidence type="ECO:0000256" key="12">
    <source>
        <dbReference type="HAMAP-Rule" id="MF_02004"/>
    </source>
</evidence>
<keyword evidence="6 12" id="KW-0067">ATP-binding</keyword>
<dbReference type="PANTHER" id="PTHR11946">
    <property type="entry name" value="VALYL-TRNA SYNTHETASES"/>
    <property type="match status" value="1"/>
</dbReference>
<dbReference type="PROSITE" id="PS00178">
    <property type="entry name" value="AA_TRNA_LIGASE_I"/>
    <property type="match status" value="1"/>
</dbReference>
<evidence type="ECO:0000259" key="15">
    <source>
        <dbReference type="Pfam" id="PF10458"/>
    </source>
</evidence>
<sequence>MNKKQLSKSYDPIEFEDEIYENWERRGYFKPEANNDGKPYTIVMPPPNITGQLHLGHAFDGTLQDIIIRWKRMQGFSALWLPGTDHASIATEVKVVEKIKEDEGKTKEELGREEFLNRAWDWAVVYKKRIVDQFKKLGASCDWDRERFTMDEGCSEAVVETFVRLYGKGLVYRGNRIINWCPDCKTALSDAEVEYSEKSGNLYHLRYPLESGDKYLVVATTRPETMLGDSGVAVNPNDERYKDLIGKNVILPLMNRKIPIIADDYVDMEFGTGAVKMTPAHDPNDFEVGLRHNLDQIRVLDDSGIMNEHAGDYKGLERYEARKKVLEDLKALGLIEKIQEHVHNVGACYRCDTVVEPIISRQWFVSMEPLAKPAIDVVRDGKTKFVPERFSKIYFNWMENIKDWCISRQLWWGHRIPAYYCDDCNEVMVSKDEVTSCGKCGSGNVRQDEDVLDTWFSSALWPFSTLGWPENTEDLNKFYPNNLLVTGFDIIFFWVARMIFSGIEQMGETPFSDVYIHGLIRDAQGRKMSKSLGNGVDPLEVIEKYGADPLRFTIVTGNAAGNDIRWHDEKVIANRNFANKIWNASKFVIMNTENDVILEIADVKDDLLSMDKWILSRLNQITREVNENMEKYELGIAAQKLYDFLWNEYCDWYIELVKSRLYGDDDSKKAAQATLKHVLKTSLKLLHPFMPFITEKLFLAIQDEEETVMLSRWPEWKEDHCYNAEESEIGFVMDAIRAVRNIKAELNVPPSKKVSIFVVPFDSKIEEIIIKNESYIKNLANGSSVKAVGKDHGLENATAALIDGAEIMIPLDELVDKEKELERLNKEKDNLAKEIDRVVKKLSNEGFIKKAPEKVVEEEKAKQEKYQKMYDNVLEMIKKYEN</sequence>
<dbReference type="SUPFAM" id="SSF46589">
    <property type="entry name" value="tRNA-binding arm"/>
    <property type="match status" value="1"/>
</dbReference>
<dbReference type="GO" id="GO:0006438">
    <property type="term" value="P:valyl-tRNA aminoacylation"/>
    <property type="evidence" value="ECO:0007669"/>
    <property type="project" value="UniProtKB-UniRule"/>
</dbReference>
<dbReference type="InterPro" id="IPR019499">
    <property type="entry name" value="Val-tRNA_synth_tRNA-bd"/>
</dbReference>
<name>A0A1M4XN84_9FIRM</name>
<evidence type="ECO:0000313" key="17">
    <source>
        <dbReference type="Proteomes" id="UP000184251"/>
    </source>
</evidence>
<feature type="domain" description="Valyl-tRNA synthetase tRNA-binding arm" evidence="15">
    <location>
        <begin position="818"/>
        <end position="878"/>
    </location>
</feature>
<evidence type="ECO:0000256" key="4">
    <source>
        <dbReference type="ARBA" id="ARBA00022598"/>
    </source>
</evidence>
<dbReference type="Gene3D" id="1.10.287.380">
    <property type="entry name" value="Valyl-tRNA synthetase, C-terminal domain"/>
    <property type="match status" value="1"/>
</dbReference>
<dbReference type="Pfam" id="PF10458">
    <property type="entry name" value="Val_tRNA-synt_C"/>
    <property type="match status" value="1"/>
</dbReference>
<dbReference type="InterPro" id="IPR033705">
    <property type="entry name" value="Anticodon_Ia_Val"/>
</dbReference>
<dbReference type="SUPFAM" id="SSF50677">
    <property type="entry name" value="ValRS/IleRS/LeuRS editing domain"/>
    <property type="match status" value="1"/>
</dbReference>
<dbReference type="AlphaFoldDB" id="A0A1M4XN84"/>
<dbReference type="EC" id="6.1.1.9" evidence="12"/>
<keyword evidence="9 12" id="KW-0030">Aminoacyl-tRNA synthetase</keyword>
<dbReference type="InterPro" id="IPR013155">
    <property type="entry name" value="M/V/L/I-tRNA-synth_anticd-bd"/>
</dbReference>
<feature type="short sequence motif" description="'KMSKS' region" evidence="12">
    <location>
        <begin position="527"/>
        <end position="531"/>
    </location>
</feature>
<dbReference type="GO" id="GO:0002161">
    <property type="term" value="F:aminoacyl-tRNA deacylase activity"/>
    <property type="evidence" value="ECO:0007669"/>
    <property type="project" value="InterPro"/>
</dbReference>
<evidence type="ECO:0000256" key="3">
    <source>
        <dbReference type="ARBA" id="ARBA00022490"/>
    </source>
</evidence>
<keyword evidence="8 12" id="KW-0175">Coiled coil</keyword>
<dbReference type="Gene3D" id="3.40.50.620">
    <property type="entry name" value="HUPs"/>
    <property type="match status" value="2"/>
</dbReference>
<feature type="domain" description="Aminoacyl-tRNA synthetase class Ia" evidence="13">
    <location>
        <begin position="19"/>
        <end position="566"/>
    </location>
</feature>
<dbReference type="PANTHER" id="PTHR11946:SF93">
    <property type="entry name" value="VALINE--TRNA LIGASE, CHLOROPLASTIC_MITOCHONDRIAL 2"/>
    <property type="match status" value="1"/>
</dbReference>
<comment type="subcellular location">
    <subcellularLocation>
        <location evidence="1 12">Cytoplasm</location>
    </subcellularLocation>
</comment>
<dbReference type="InterPro" id="IPR014729">
    <property type="entry name" value="Rossmann-like_a/b/a_fold"/>
</dbReference>
<dbReference type="InterPro" id="IPR002300">
    <property type="entry name" value="aa-tRNA-synth_Ia"/>
</dbReference>
<keyword evidence="17" id="KW-1185">Reference proteome</keyword>
<evidence type="ECO:0000256" key="2">
    <source>
        <dbReference type="ARBA" id="ARBA00011245"/>
    </source>
</evidence>
<dbReference type="InterPro" id="IPR002303">
    <property type="entry name" value="Valyl-tRNA_ligase"/>
</dbReference>
<evidence type="ECO:0000256" key="9">
    <source>
        <dbReference type="ARBA" id="ARBA00023146"/>
    </source>
</evidence>
<dbReference type="Proteomes" id="UP000184251">
    <property type="component" value="Unassembled WGS sequence"/>
</dbReference>
<keyword evidence="5 12" id="KW-0547">Nucleotide-binding</keyword>
<dbReference type="GO" id="GO:0004832">
    <property type="term" value="F:valine-tRNA ligase activity"/>
    <property type="evidence" value="ECO:0007669"/>
    <property type="project" value="UniProtKB-UniRule"/>
</dbReference>